<dbReference type="Gene3D" id="3.30.70.270">
    <property type="match status" value="1"/>
</dbReference>
<dbReference type="CDD" id="cd01949">
    <property type="entry name" value="GGDEF"/>
    <property type="match status" value="1"/>
</dbReference>
<organism evidence="6 7">
    <name type="scientific">Vibrio marisflavi CECT 7928</name>
    <dbReference type="NCBI Taxonomy" id="634439"/>
    <lineage>
        <taxon>Bacteria</taxon>
        <taxon>Pseudomonadati</taxon>
        <taxon>Pseudomonadota</taxon>
        <taxon>Gammaproteobacteria</taxon>
        <taxon>Vibrionales</taxon>
        <taxon>Vibrionaceae</taxon>
        <taxon>Vibrio</taxon>
    </lineage>
</organism>
<comment type="catalytic activity">
    <reaction evidence="2">
        <text>2 GTP = 3',3'-c-di-GMP + 2 diphosphate</text>
        <dbReference type="Rhea" id="RHEA:24898"/>
        <dbReference type="ChEBI" id="CHEBI:33019"/>
        <dbReference type="ChEBI" id="CHEBI:37565"/>
        <dbReference type="ChEBI" id="CHEBI:58805"/>
        <dbReference type="EC" id="2.7.7.65"/>
    </reaction>
</comment>
<proteinExistence type="predicted"/>
<evidence type="ECO:0000256" key="1">
    <source>
        <dbReference type="ARBA" id="ARBA00012528"/>
    </source>
</evidence>
<dbReference type="InterPro" id="IPR000160">
    <property type="entry name" value="GGDEF_dom"/>
</dbReference>
<protein>
    <recommendedName>
        <fullName evidence="1">diguanylate cyclase</fullName>
        <ecNumber evidence="1">2.7.7.65</ecNumber>
    </recommendedName>
</protein>
<dbReference type="SMART" id="SM00267">
    <property type="entry name" value="GGDEF"/>
    <property type="match status" value="1"/>
</dbReference>
<dbReference type="EC" id="2.7.7.65" evidence="1"/>
<dbReference type="InterPro" id="IPR001789">
    <property type="entry name" value="Sig_transdc_resp-reg_receiver"/>
</dbReference>
<keyword evidence="3" id="KW-0597">Phosphoprotein</keyword>
<evidence type="ECO:0000313" key="7">
    <source>
        <dbReference type="Proteomes" id="UP000838748"/>
    </source>
</evidence>
<feature type="domain" description="Response regulatory" evidence="4">
    <location>
        <begin position="4"/>
        <end position="117"/>
    </location>
</feature>
<dbReference type="InterPro" id="IPR011006">
    <property type="entry name" value="CheY-like_superfamily"/>
</dbReference>
<keyword evidence="7" id="KW-1185">Reference proteome</keyword>
<dbReference type="PROSITE" id="PS50887">
    <property type="entry name" value="GGDEF"/>
    <property type="match status" value="1"/>
</dbReference>
<sequence length="406" mass="46330">MKNRILVVEDGRTFRSLLVERFTQQGWDVVSCKTIAQANDVLSRENEFVCAVLGYCLPDGPNGEVIDLFLEKDQKVIILTSKFDQAIRDQFIDKGVVDYILKKSMKSVLYIIPVINRLIHNKNHLALVVDDSKLACQHVSNLLENQYIKTIQASNGKEALEKLELYTNISLIIVDYRMPEMDGVTLVQEIRETHDKSSVAIIGISGFEDYHITAQFLKAGANDFLRKPFNHEEFYCRIHQVLDMNEATSNLYKLANEDDLTGLWNRRYLFEQSKVNPNVEQQCLAMIDIDFFKEVNDTYGHDAGDFVLKKVADILTTHFAHSVIARVGGEEFCILHCGEYQHFVKQLDLMRTFIAQEEIIFGVQKIKIAVSIGATDIHGTLEEQIKSADRRLYVAKKCGRNVTIDS</sequence>
<dbReference type="InterPro" id="IPR050469">
    <property type="entry name" value="Diguanylate_Cyclase"/>
</dbReference>
<dbReference type="SMART" id="SM00448">
    <property type="entry name" value="REC"/>
    <property type="match status" value="2"/>
</dbReference>
<gene>
    <name evidence="6" type="primary">pleD</name>
    <name evidence="6" type="ORF">VMF7928_02137</name>
</gene>
<dbReference type="Pfam" id="PF00072">
    <property type="entry name" value="Response_reg"/>
    <property type="match status" value="2"/>
</dbReference>
<dbReference type="PANTHER" id="PTHR45138:SF9">
    <property type="entry name" value="DIGUANYLATE CYCLASE DGCM-RELATED"/>
    <property type="match status" value="1"/>
</dbReference>
<dbReference type="EMBL" id="CAKLDM010000002">
    <property type="protein sequence ID" value="CAH0539419.1"/>
    <property type="molecule type" value="Genomic_DNA"/>
</dbReference>
<feature type="domain" description="GGDEF" evidence="5">
    <location>
        <begin position="280"/>
        <end position="406"/>
    </location>
</feature>
<evidence type="ECO:0000259" key="4">
    <source>
        <dbReference type="PROSITE" id="PS50110"/>
    </source>
</evidence>
<comment type="caution">
    <text evidence="6">The sequence shown here is derived from an EMBL/GenBank/DDBJ whole genome shotgun (WGS) entry which is preliminary data.</text>
</comment>
<dbReference type="SUPFAM" id="SSF52172">
    <property type="entry name" value="CheY-like"/>
    <property type="match status" value="2"/>
</dbReference>
<dbReference type="SUPFAM" id="SSF55073">
    <property type="entry name" value="Nucleotide cyclase"/>
    <property type="match status" value="1"/>
</dbReference>
<name>A0ABN8E2Z1_9VIBR</name>
<evidence type="ECO:0000259" key="5">
    <source>
        <dbReference type="PROSITE" id="PS50887"/>
    </source>
</evidence>
<dbReference type="Proteomes" id="UP000838748">
    <property type="component" value="Unassembled WGS sequence"/>
</dbReference>
<dbReference type="NCBIfam" id="TIGR00254">
    <property type="entry name" value="GGDEF"/>
    <property type="match status" value="1"/>
</dbReference>
<comment type="caution">
    <text evidence="3">Lacks conserved residue(s) required for the propagation of feature annotation.</text>
</comment>
<feature type="modified residue" description="4-aspartylphosphate" evidence="3">
    <location>
        <position position="175"/>
    </location>
</feature>
<dbReference type="Pfam" id="PF00990">
    <property type="entry name" value="GGDEF"/>
    <property type="match status" value="1"/>
</dbReference>
<evidence type="ECO:0000256" key="3">
    <source>
        <dbReference type="PROSITE-ProRule" id="PRU00169"/>
    </source>
</evidence>
<dbReference type="InterPro" id="IPR029787">
    <property type="entry name" value="Nucleotide_cyclase"/>
</dbReference>
<dbReference type="PANTHER" id="PTHR45138">
    <property type="entry name" value="REGULATORY COMPONENTS OF SENSORY TRANSDUCTION SYSTEM"/>
    <property type="match status" value="1"/>
</dbReference>
<dbReference type="RefSeq" id="WP_237361448.1">
    <property type="nucleotide sequence ID" value="NZ_CAKLDM010000002.1"/>
</dbReference>
<dbReference type="Gene3D" id="3.40.50.2300">
    <property type="match status" value="2"/>
</dbReference>
<dbReference type="PROSITE" id="PS50110">
    <property type="entry name" value="RESPONSE_REGULATORY"/>
    <property type="match status" value="2"/>
</dbReference>
<accession>A0ABN8E2Z1</accession>
<dbReference type="InterPro" id="IPR043128">
    <property type="entry name" value="Rev_trsase/Diguanyl_cyclase"/>
</dbReference>
<evidence type="ECO:0000256" key="2">
    <source>
        <dbReference type="ARBA" id="ARBA00034247"/>
    </source>
</evidence>
<feature type="domain" description="Response regulatory" evidence="4">
    <location>
        <begin position="125"/>
        <end position="242"/>
    </location>
</feature>
<reference evidence="6" key="1">
    <citation type="submission" date="2021-11" db="EMBL/GenBank/DDBJ databases">
        <authorList>
            <person name="Rodrigo-Torres L."/>
            <person name="Arahal R. D."/>
            <person name="Lucena T."/>
        </authorList>
    </citation>
    <scope>NUCLEOTIDE SEQUENCE</scope>
    <source>
        <strain evidence="6">CECT 7928</strain>
    </source>
</reference>
<evidence type="ECO:0000313" key="6">
    <source>
        <dbReference type="EMBL" id="CAH0539419.1"/>
    </source>
</evidence>